<dbReference type="Proteomes" id="UP000609531">
    <property type="component" value="Unassembled WGS sequence"/>
</dbReference>
<dbReference type="AlphaFoldDB" id="A0A934IH33"/>
<evidence type="ECO:0000313" key="2">
    <source>
        <dbReference type="EMBL" id="MBJ3774871.1"/>
    </source>
</evidence>
<accession>A0A934IH33</accession>
<feature type="transmembrane region" description="Helical" evidence="1">
    <location>
        <begin position="67"/>
        <end position="90"/>
    </location>
</feature>
<keyword evidence="1" id="KW-0472">Membrane</keyword>
<keyword evidence="3" id="KW-1185">Reference proteome</keyword>
<comment type="caution">
    <text evidence="2">The sequence shown here is derived from an EMBL/GenBank/DDBJ whole genome shotgun (WGS) entry which is preliminary data.</text>
</comment>
<keyword evidence="1" id="KW-1133">Transmembrane helix</keyword>
<evidence type="ECO:0000313" key="3">
    <source>
        <dbReference type="Proteomes" id="UP000609531"/>
    </source>
</evidence>
<protein>
    <submittedName>
        <fullName evidence="2">GAF domain-containing protein</fullName>
    </submittedName>
</protein>
<evidence type="ECO:0000256" key="1">
    <source>
        <dbReference type="SAM" id="Phobius"/>
    </source>
</evidence>
<dbReference type="Gene3D" id="3.30.450.40">
    <property type="match status" value="2"/>
</dbReference>
<proteinExistence type="predicted"/>
<sequence length="297" mass="31981">MPGGDTRKLELAGWQSTRSSAFHEAGRQQPQNYGEGIAGLAWRNGRPMVERDMAVACPGRSDEAADFVCAIAFPIFVGRFLLGVMAFFFAGPHGRVGAVEIWHAAPGANELGFFDGYFGNAEVFEITARHMHFGRGVGLPGEVWSRGGPVMMPQLNAPRFLNWESAQAVGFRSGIGVPLPCSAPGTWILNMFSSDVSPLARRFEVWSVSDEDESLILRSGHCSVQGDLMRVYDHHAVPFGVGVLGMVARCGIPAVSSDFTGEDEVVARSLAAAGLTRMQLLPIIRNAALTAIVALYQ</sequence>
<dbReference type="EMBL" id="JAEKJA010000003">
    <property type="protein sequence ID" value="MBJ3774871.1"/>
    <property type="molecule type" value="Genomic_DNA"/>
</dbReference>
<dbReference type="RefSeq" id="WP_198880779.1">
    <property type="nucleotide sequence ID" value="NZ_JAEKJA010000003.1"/>
</dbReference>
<name>A0A934IH33_9HYPH</name>
<gene>
    <name evidence="2" type="ORF">JCR33_04185</name>
</gene>
<keyword evidence="1" id="KW-0812">Transmembrane</keyword>
<reference evidence="2" key="1">
    <citation type="submission" date="2020-12" db="EMBL/GenBank/DDBJ databases">
        <title>Bacterial taxonomy.</title>
        <authorList>
            <person name="Pan X."/>
        </authorList>
    </citation>
    <scope>NUCLEOTIDE SEQUENCE</scope>
    <source>
        <strain evidence="2">B2012</strain>
    </source>
</reference>
<organism evidence="2 3">
    <name type="scientific">Acuticoccus mangrovi</name>
    <dbReference type="NCBI Taxonomy" id="2796142"/>
    <lineage>
        <taxon>Bacteria</taxon>
        <taxon>Pseudomonadati</taxon>
        <taxon>Pseudomonadota</taxon>
        <taxon>Alphaproteobacteria</taxon>
        <taxon>Hyphomicrobiales</taxon>
        <taxon>Amorphaceae</taxon>
        <taxon>Acuticoccus</taxon>
    </lineage>
</organism>
<dbReference type="SUPFAM" id="SSF55781">
    <property type="entry name" value="GAF domain-like"/>
    <property type="match status" value="1"/>
</dbReference>
<dbReference type="InterPro" id="IPR029016">
    <property type="entry name" value="GAF-like_dom_sf"/>
</dbReference>